<accession>A0A1N7SJ93</accession>
<dbReference type="GO" id="GO:0005737">
    <property type="term" value="C:cytoplasm"/>
    <property type="evidence" value="ECO:0007669"/>
    <property type="project" value="TreeGrafter"/>
</dbReference>
<evidence type="ECO:0000313" key="3">
    <source>
        <dbReference type="Proteomes" id="UP000195569"/>
    </source>
</evidence>
<dbReference type="PANTHER" id="PTHR13812:SF19">
    <property type="entry name" value="KETIMINE REDUCTASE MU-CRYSTALLIN"/>
    <property type="match status" value="1"/>
</dbReference>
<dbReference type="PANTHER" id="PTHR13812">
    <property type="entry name" value="KETIMINE REDUCTASE MU-CRYSTALLIN"/>
    <property type="match status" value="1"/>
</dbReference>
<sequence>MKVRYLSILSATAVALLSLSGVAQAGGLCSKATLNGPFSFIGHGVILGLKTADGTLHPYTAPSILDDVALVTFDGMGGFRRTDFGMIGGLPKGGKTTFNPVQHGFYSVNSDCTGIMKIIYDAGGAVPAGVETDLNIVVAADGTLIESVVYRAVTVSGAAMDGTKCPTDCEQGVQEFFEGKKVKAMDDAEATVRDADVIVTATTALEPVLKGAWLKPDAHVNAIGAPRPTWRELDDDAMTAGALLVDSSEAVLKESGDVILSKAPIYAEVGEIFADTTQRPASEITVFKSVGIAIEDIAAARLVYAAASGSAGQVT</sequence>
<name>A0A1N7SJ93_9BURK</name>
<dbReference type="SUPFAM" id="SSF51735">
    <property type="entry name" value="NAD(P)-binding Rossmann-fold domains"/>
    <property type="match status" value="1"/>
</dbReference>
<dbReference type="Pfam" id="PF02423">
    <property type="entry name" value="OCD_Mu_crystall"/>
    <property type="match status" value="1"/>
</dbReference>
<feature type="signal peptide" evidence="1">
    <location>
        <begin position="1"/>
        <end position="25"/>
    </location>
</feature>
<dbReference type="Proteomes" id="UP000195569">
    <property type="component" value="Unassembled WGS sequence"/>
</dbReference>
<proteinExistence type="predicted"/>
<gene>
    <name evidence="2" type="ORF">BN2476_560135</name>
</gene>
<dbReference type="RefSeq" id="WP_087737527.1">
    <property type="nucleotide sequence ID" value="NZ_CYGY02000056.1"/>
</dbReference>
<dbReference type="AlphaFoldDB" id="A0A1N7SJ93"/>
<dbReference type="InterPro" id="IPR036291">
    <property type="entry name" value="NAD(P)-bd_dom_sf"/>
</dbReference>
<dbReference type="InterPro" id="IPR003462">
    <property type="entry name" value="ODC_Mu_crystall"/>
</dbReference>
<protein>
    <recommendedName>
        <fullName evidence="4">Ornithine cyclodeaminase</fullName>
    </recommendedName>
</protein>
<reference evidence="2" key="1">
    <citation type="submission" date="2016-12" db="EMBL/GenBank/DDBJ databases">
        <authorList>
            <person name="Moulin L."/>
        </authorList>
    </citation>
    <scope>NUCLEOTIDE SEQUENCE [LARGE SCALE GENOMIC DNA]</scope>
    <source>
        <strain evidence="2">STM 7183</strain>
    </source>
</reference>
<dbReference type="GO" id="GO:0042562">
    <property type="term" value="F:hormone binding"/>
    <property type="evidence" value="ECO:0007669"/>
    <property type="project" value="TreeGrafter"/>
</dbReference>
<evidence type="ECO:0000256" key="1">
    <source>
        <dbReference type="SAM" id="SignalP"/>
    </source>
</evidence>
<dbReference type="OrthoDB" id="9130285at2"/>
<evidence type="ECO:0008006" key="4">
    <source>
        <dbReference type="Google" id="ProtNLM"/>
    </source>
</evidence>
<dbReference type="EMBL" id="CYGY02000056">
    <property type="protein sequence ID" value="SIT47380.1"/>
    <property type="molecule type" value="Genomic_DNA"/>
</dbReference>
<keyword evidence="1" id="KW-0732">Signal</keyword>
<dbReference type="Gene3D" id="3.30.1780.10">
    <property type="entry name" value="ornithine cyclodeaminase, domain 1"/>
    <property type="match status" value="1"/>
</dbReference>
<dbReference type="InterPro" id="IPR023401">
    <property type="entry name" value="ODC_N"/>
</dbReference>
<feature type="chain" id="PRO_5012817435" description="Ornithine cyclodeaminase" evidence="1">
    <location>
        <begin position="26"/>
        <end position="315"/>
    </location>
</feature>
<comment type="caution">
    <text evidence="2">The sequence shown here is derived from an EMBL/GenBank/DDBJ whole genome shotgun (WGS) entry which is preliminary data.</text>
</comment>
<keyword evidence="3" id="KW-1185">Reference proteome</keyword>
<dbReference type="Gene3D" id="3.40.50.720">
    <property type="entry name" value="NAD(P)-binding Rossmann-like Domain"/>
    <property type="match status" value="1"/>
</dbReference>
<evidence type="ECO:0000313" key="2">
    <source>
        <dbReference type="EMBL" id="SIT47380.1"/>
    </source>
</evidence>
<organism evidence="2 3">
    <name type="scientific">Paraburkholderia piptadeniae</name>
    <dbReference type="NCBI Taxonomy" id="1701573"/>
    <lineage>
        <taxon>Bacteria</taxon>
        <taxon>Pseudomonadati</taxon>
        <taxon>Pseudomonadota</taxon>
        <taxon>Betaproteobacteria</taxon>
        <taxon>Burkholderiales</taxon>
        <taxon>Burkholderiaceae</taxon>
        <taxon>Paraburkholderia</taxon>
    </lineage>
</organism>